<evidence type="ECO:0000256" key="9">
    <source>
        <dbReference type="ARBA" id="ARBA00045459"/>
    </source>
</evidence>
<protein>
    <recommendedName>
        <fullName evidence="4">COP9 signalosome complex subunit 4</fullName>
    </recommendedName>
</protein>
<evidence type="ECO:0000256" key="1">
    <source>
        <dbReference type="ARBA" id="ARBA00004123"/>
    </source>
</evidence>
<dbReference type="SMART" id="SM00088">
    <property type="entry name" value="PINT"/>
    <property type="match status" value="1"/>
</dbReference>
<dbReference type="Pfam" id="PF01399">
    <property type="entry name" value="PCI"/>
    <property type="match status" value="1"/>
</dbReference>
<evidence type="ECO:0000256" key="4">
    <source>
        <dbReference type="ARBA" id="ARBA00014881"/>
    </source>
</evidence>
<dbReference type="FunFam" id="1.10.10.10:FF:000130">
    <property type="entry name" value="COP9 signalosome complex subunit 4"/>
    <property type="match status" value="1"/>
</dbReference>
<proteinExistence type="inferred from homology"/>
<comment type="function">
    <text evidence="9">Component of the COP9 signalosome complex (CSN), a complex involved in various cellular and developmental processes. The CSN complex is an essential regulator of the ubiquitin (Ubl) conjugation pathway by mediating the deneddylation of the cullin subunits of SCF-type E3 ligase complexes, leading to decrease the Ubl ligase activity of SCF-type complexes such as SCF, CSA or DDB2. Also involved in the deneddylation of non-cullin subunits such as STON2. The complex is also involved in phosphorylation of p53/TP53, c-jun/JUN, IkappaBalpha/NFKBIA, ITPK1, IRF8/ICSBP and SNAPIN, possibly via its association with CK2 and PKD kinases. CSN-dependent phosphorylation of TP53 and JUN promotes and protects degradation by the Ubl system, respectively.</text>
</comment>
<accession>A0A2J8V4I2</accession>
<keyword evidence="6" id="KW-0736">Signalosome</keyword>
<dbReference type="GO" id="GO:0005829">
    <property type="term" value="C:cytosol"/>
    <property type="evidence" value="ECO:0007669"/>
    <property type="project" value="TreeGrafter"/>
</dbReference>
<evidence type="ECO:0000313" key="11">
    <source>
        <dbReference type="EMBL" id="PNJ52443.1"/>
    </source>
</evidence>
<keyword evidence="8" id="KW-0539">Nucleus</keyword>
<sequence>MAAAVRQDLAQLMNSSGSHKDLAGKYRQILEKAIQLSGAEQLEALKAFVEARQQRSRMLATLFKDERCQQLAAYGILEKMYLDRIIRGNQLQEFAAMLMPHQKATTADGSSILDRAVIEHNLLSASKLYNNITFEELGALLEIPAAKAEKIASQMITEGRMNGFIDQIDGIVHFETREALPTWDNRSQSLCFQVNNLLEKISSNSTRNGQHKPWKPRWLSESLQNFCAHDIFSMFVQISFTISKAFAS</sequence>
<dbReference type="GO" id="GO:0008021">
    <property type="term" value="C:synaptic vesicle"/>
    <property type="evidence" value="ECO:0007669"/>
    <property type="project" value="UniProtKB-SubCell"/>
</dbReference>
<dbReference type="PROSITE" id="PS50250">
    <property type="entry name" value="PCI"/>
    <property type="match status" value="1"/>
</dbReference>
<organism evidence="11">
    <name type="scientific">Pongo abelii</name>
    <name type="common">Sumatran orangutan</name>
    <name type="synonym">Pongo pygmaeus abelii</name>
    <dbReference type="NCBI Taxonomy" id="9601"/>
    <lineage>
        <taxon>Eukaryota</taxon>
        <taxon>Metazoa</taxon>
        <taxon>Chordata</taxon>
        <taxon>Craniata</taxon>
        <taxon>Vertebrata</taxon>
        <taxon>Euteleostomi</taxon>
        <taxon>Mammalia</taxon>
        <taxon>Eutheria</taxon>
        <taxon>Euarchontoglires</taxon>
        <taxon>Primates</taxon>
        <taxon>Haplorrhini</taxon>
        <taxon>Catarrhini</taxon>
        <taxon>Hominidae</taxon>
        <taxon>Pongo</taxon>
    </lineage>
</organism>
<evidence type="ECO:0000256" key="5">
    <source>
        <dbReference type="ARBA" id="ARBA00022490"/>
    </source>
</evidence>
<evidence type="ECO:0000256" key="7">
    <source>
        <dbReference type="ARBA" id="ARBA00022990"/>
    </source>
</evidence>
<keyword evidence="5" id="KW-0963">Cytoplasm</keyword>
<dbReference type="InterPro" id="IPR036388">
    <property type="entry name" value="WH-like_DNA-bd_sf"/>
</dbReference>
<dbReference type="GO" id="GO:0008180">
    <property type="term" value="C:COP9 signalosome"/>
    <property type="evidence" value="ECO:0007669"/>
    <property type="project" value="UniProtKB-KW"/>
</dbReference>
<dbReference type="InterPro" id="IPR036390">
    <property type="entry name" value="WH_DNA-bd_sf"/>
</dbReference>
<keyword evidence="7" id="KW-0007">Acetylation</keyword>
<comment type="caution">
    <text evidence="11">The sequence shown here is derived from an EMBL/GenBank/DDBJ whole genome shotgun (WGS) entry which is preliminary data.</text>
</comment>
<dbReference type="PANTHER" id="PTHR10855:SF2">
    <property type="entry name" value="COP9 SIGNALOSOME COMPLEX SUBUNIT 4"/>
    <property type="match status" value="1"/>
</dbReference>
<dbReference type="InterPro" id="IPR041406">
    <property type="entry name" value="CSN4_HTH"/>
</dbReference>
<evidence type="ECO:0000256" key="2">
    <source>
        <dbReference type="ARBA" id="ARBA00004234"/>
    </source>
</evidence>
<feature type="domain" description="PCI" evidence="10">
    <location>
        <begin position="22"/>
        <end position="179"/>
    </location>
</feature>
<dbReference type="EMBL" id="NDHI03003433">
    <property type="protein sequence ID" value="PNJ52443.1"/>
    <property type="molecule type" value="Genomic_DNA"/>
</dbReference>
<evidence type="ECO:0000256" key="6">
    <source>
        <dbReference type="ARBA" id="ARBA00022790"/>
    </source>
</evidence>
<evidence type="ECO:0000256" key="3">
    <source>
        <dbReference type="ARBA" id="ARBA00010417"/>
    </source>
</evidence>
<dbReference type="SUPFAM" id="SSF46785">
    <property type="entry name" value="Winged helix' DNA-binding domain"/>
    <property type="match status" value="1"/>
</dbReference>
<reference evidence="11" key="1">
    <citation type="submission" date="2017-12" db="EMBL/GenBank/DDBJ databases">
        <title>High-resolution comparative analysis of great ape genomes.</title>
        <authorList>
            <person name="Pollen A."/>
            <person name="Hastie A."/>
            <person name="Hormozdiari F."/>
            <person name="Dougherty M."/>
            <person name="Liu R."/>
            <person name="Chaisson M."/>
            <person name="Hoppe E."/>
            <person name="Hill C."/>
            <person name="Pang A."/>
            <person name="Hillier L."/>
            <person name="Baker C."/>
            <person name="Armstrong J."/>
            <person name="Shendure J."/>
            <person name="Paten B."/>
            <person name="Wilson R."/>
            <person name="Chao H."/>
            <person name="Schneider V."/>
            <person name="Ventura M."/>
            <person name="Kronenberg Z."/>
            <person name="Murali S."/>
            <person name="Gordon D."/>
            <person name="Cantsilieris S."/>
            <person name="Munson K."/>
            <person name="Nelson B."/>
            <person name="Raja A."/>
            <person name="Underwood J."/>
            <person name="Diekhans M."/>
            <person name="Fiddes I."/>
            <person name="Haussler D."/>
            <person name="Eichler E."/>
        </authorList>
    </citation>
    <scope>NUCLEOTIDE SEQUENCE [LARGE SCALE GENOMIC DNA]</scope>
    <source>
        <strain evidence="11">Susie</strain>
    </source>
</reference>
<evidence type="ECO:0000256" key="8">
    <source>
        <dbReference type="ARBA" id="ARBA00023242"/>
    </source>
</evidence>
<dbReference type="InterPro" id="IPR040134">
    <property type="entry name" value="PSMD12/CSN4"/>
</dbReference>
<gene>
    <name evidence="11" type="ORF">CR201_G0022392</name>
</gene>
<name>A0A2J8V4I2_PONAB</name>
<comment type="similarity">
    <text evidence="3">Belongs to the CSN4 family.</text>
</comment>
<dbReference type="Pfam" id="PF18420">
    <property type="entry name" value="CSN4_RPN5_eIF3a"/>
    <property type="match status" value="1"/>
</dbReference>
<dbReference type="InterPro" id="IPR000717">
    <property type="entry name" value="PCI_dom"/>
</dbReference>
<dbReference type="AlphaFoldDB" id="A0A2J8V4I2"/>
<dbReference type="Gene3D" id="1.10.10.10">
    <property type="entry name" value="Winged helix-like DNA-binding domain superfamily/Winged helix DNA-binding domain"/>
    <property type="match status" value="1"/>
</dbReference>
<comment type="subcellular location">
    <subcellularLocation>
        <location evidence="2">Cytoplasmic vesicle</location>
        <location evidence="2">Secretory vesicle</location>
        <location evidence="2">Synaptic vesicle</location>
    </subcellularLocation>
    <subcellularLocation>
        <location evidence="1">Nucleus</location>
    </subcellularLocation>
</comment>
<dbReference type="PANTHER" id="PTHR10855">
    <property type="entry name" value="26S PROTEASOME NON-ATPASE REGULATORY SUBUNIT 12/COP9 SIGNALOSOME COMPLEX SUBUNIT 4"/>
    <property type="match status" value="1"/>
</dbReference>
<evidence type="ECO:0000259" key="10">
    <source>
        <dbReference type="PROSITE" id="PS50250"/>
    </source>
</evidence>